<dbReference type="EMBL" id="RFAQ01000010">
    <property type="protein sequence ID" value="RMD02739.1"/>
    <property type="molecule type" value="Genomic_DNA"/>
</dbReference>
<name>A0A3M0SWD2_9CLOT</name>
<comment type="caution">
    <text evidence="3">The sequence shown here is derived from an EMBL/GenBank/DDBJ whole genome shotgun (WGS) entry which is preliminary data.</text>
</comment>
<organism evidence="3 4">
    <name type="scientific">Clostridium autoethanogenum</name>
    <dbReference type="NCBI Taxonomy" id="84023"/>
    <lineage>
        <taxon>Bacteria</taxon>
        <taxon>Bacillati</taxon>
        <taxon>Bacillota</taxon>
        <taxon>Clostridia</taxon>
        <taxon>Eubacteriales</taxon>
        <taxon>Clostridiaceae</taxon>
        <taxon>Clostridium</taxon>
    </lineage>
</organism>
<reference evidence="3 4" key="1">
    <citation type="submission" date="2018-10" db="EMBL/GenBank/DDBJ databases">
        <title>Genome-centric metagenomics revealed C2 chemical producing, CO utilizing Clostridium with novel acetogenic gene cluster.</title>
        <authorList>
            <person name="Kang H."/>
            <person name="Park B."/>
            <person name="Choi I.G."/>
            <person name="Chang I.S."/>
        </authorList>
    </citation>
    <scope>NUCLEOTIDE SEQUENCE [LARGE SCALE GENOMIC DNA]</scope>
    <source>
        <strain evidence="3 4">H21-9</strain>
    </source>
</reference>
<evidence type="ECO:0000313" key="3">
    <source>
        <dbReference type="EMBL" id="RMD02739.1"/>
    </source>
</evidence>
<dbReference type="Gene3D" id="3.30.1370.220">
    <property type="match status" value="1"/>
</dbReference>
<sequence>MAITKPVIDIVFKTLAKTFVERSSNKKVVLIIKDDTSKTFNKKVYTQKGDLDTDSALYAADNLQALKDCFKKSINQLTVIRMDATDGVIADALALAGSCETQSYIGVYSSTVADHTALSSWIKTQEDSKKYYNAICYNLATAADSRHVINFTNPKVKFKDSTRGEVTGDKYIPSLLSSIAGRNVETDGVTYDIMDDLESVTEVADVDTATTNGQLVLFNDGDKVRILVGINNKTTVGTDEIEDMKLIEYSEAMDMIYYDVYNTYKDSYLSKFRNSNDNREIFVDAVNTYYTNLEDAEILNPDFDNKVEQNINAMRNYLKQNTSLDVDNMTDAQVKTNNFKRNIFTSSNLEILESMTNLYMENILN</sequence>
<accession>A0A3M0SWD2</accession>
<evidence type="ECO:0000313" key="4">
    <source>
        <dbReference type="Proteomes" id="UP000277999"/>
    </source>
</evidence>
<feature type="domain" description="Tail sheath protein C-terminal" evidence="2">
    <location>
        <begin position="242"/>
        <end position="362"/>
    </location>
</feature>
<dbReference type="Pfam" id="PF17482">
    <property type="entry name" value="Phage_sheath_1C"/>
    <property type="match status" value="1"/>
</dbReference>
<gene>
    <name evidence="3" type="ORF">D9O40_05410</name>
</gene>
<dbReference type="Proteomes" id="UP000277999">
    <property type="component" value="Unassembled WGS sequence"/>
</dbReference>
<comment type="similarity">
    <text evidence="1">Belongs to the myoviridae tail sheath protein family.</text>
</comment>
<protein>
    <recommendedName>
        <fullName evidence="2">Tail sheath protein C-terminal domain-containing protein</fullName>
    </recommendedName>
</protein>
<dbReference type="InterPro" id="IPR020287">
    <property type="entry name" value="Tail_sheath_C"/>
</dbReference>
<evidence type="ECO:0000259" key="2">
    <source>
        <dbReference type="Pfam" id="PF17482"/>
    </source>
</evidence>
<dbReference type="Gene3D" id="3.40.50.11790">
    <property type="match status" value="1"/>
</dbReference>
<dbReference type="RefSeq" id="WP_122058128.1">
    <property type="nucleotide sequence ID" value="NZ_RFAQ01000010.1"/>
</dbReference>
<evidence type="ECO:0000256" key="1">
    <source>
        <dbReference type="ARBA" id="ARBA00008005"/>
    </source>
</evidence>
<proteinExistence type="inferred from homology"/>
<dbReference type="AlphaFoldDB" id="A0A3M0SWD2"/>